<evidence type="ECO:0000313" key="4">
    <source>
        <dbReference type="Proteomes" id="UP000244056"/>
    </source>
</evidence>
<dbReference type="EMBL" id="CP020114">
    <property type="protein sequence ID" value="AVZ29781.1"/>
    <property type="molecule type" value="Genomic_DNA"/>
</dbReference>
<keyword evidence="3" id="KW-0808">Transferase</keyword>
<keyword evidence="1" id="KW-0479">Metal-binding</keyword>
<dbReference type="InterPro" id="IPR029068">
    <property type="entry name" value="Glyas_Bleomycin-R_OHBP_Dase"/>
</dbReference>
<feature type="domain" description="VOC" evidence="2">
    <location>
        <begin position="18"/>
        <end position="150"/>
    </location>
</feature>
<organism evidence="3 4">
    <name type="scientific">Nodularia spumigena UHCC 0039</name>
    <dbReference type="NCBI Taxonomy" id="1914872"/>
    <lineage>
        <taxon>Bacteria</taxon>
        <taxon>Bacillati</taxon>
        <taxon>Cyanobacteriota</taxon>
        <taxon>Cyanophyceae</taxon>
        <taxon>Nostocales</taxon>
        <taxon>Nodulariaceae</taxon>
        <taxon>Nodularia</taxon>
    </lineage>
</organism>
<dbReference type="PROSITE" id="PS51819">
    <property type="entry name" value="VOC"/>
    <property type="match status" value="1"/>
</dbReference>
<dbReference type="InterPro" id="IPR037523">
    <property type="entry name" value="VOC_core"/>
</dbReference>
<dbReference type="KEGG" id="nsp:BMF81_00667"/>
<evidence type="ECO:0000313" key="3">
    <source>
        <dbReference type="EMBL" id="AVZ29781.1"/>
    </source>
</evidence>
<dbReference type="GeneID" id="78016060"/>
<dbReference type="GO" id="GO:0016740">
    <property type="term" value="F:transferase activity"/>
    <property type="evidence" value="ECO:0007669"/>
    <property type="project" value="UniProtKB-KW"/>
</dbReference>
<dbReference type="InterPro" id="IPR004360">
    <property type="entry name" value="Glyas_Fos-R_dOase_dom"/>
</dbReference>
<dbReference type="GO" id="GO:0004462">
    <property type="term" value="F:lactoylglutathione lyase activity"/>
    <property type="evidence" value="ECO:0007669"/>
    <property type="project" value="InterPro"/>
</dbReference>
<dbReference type="Pfam" id="PF00903">
    <property type="entry name" value="Glyoxalase"/>
    <property type="match status" value="1"/>
</dbReference>
<name>A0A2S0Q5X3_NODSP</name>
<dbReference type="EC" id="2.5.1.-" evidence="3"/>
<accession>A0A2S0Q5X3</accession>
<evidence type="ECO:0000259" key="2">
    <source>
        <dbReference type="PROSITE" id="PS51819"/>
    </source>
</evidence>
<gene>
    <name evidence="3" type="primary">yaeR</name>
    <name evidence="3" type="ORF">BMF81_00667</name>
</gene>
<reference evidence="3 4" key="1">
    <citation type="submission" date="2017-03" db="EMBL/GenBank/DDBJ databases">
        <title>Comparative genomics of the toxic Baltic Sea cyanobacteria Nodularia spumigena UHCC 0039 and its response on varying salinity.</title>
        <authorList>
            <person name="Teikari J.E."/>
        </authorList>
    </citation>
    <scope>NUCLEOTIDE SEQUENCE [LARGE SCALE GENOMIC DNA]</scope>
    <source>
        <strain evidence="3 4">UHCC 0039</strain>
    </source>
</reference>
<evidence type="ECO:0000256" key="1">
    <source>
        <dbReference type="ARBA" id="ARBA00022723"/>
    </source>
</evidence>
<dbReference type="GO" id="GO:0046872">
    <property type="term" value="F:metal ion binding"/>
    <property type="evidence" value="ECO:0007669"/>
    <property type="project" value="UniProtKB-KW"/>
</dbReference>
<dbReference type="Proteomes" id="UP000244056">
    <property type="component" value="Chromosome"/>
</dbReference>
<dbReference type="AlphaFoldDB" id="A0A2S0Q5X3"/>
<protein>
    <submittedName>
        <fullName evidence="3">Glyoxylase I family protein</fullName>
        <ecNumber evidence="3">2.5.1.-</ecNumber>
    </submittedName>
</protein>
<dbReference type="PANTHER" id="PTHR36113:SF1">
    <property type="entry name" value="GLYOXALASE_BLEOMYCIN RESISTANCE PROTEIN_DIOXYGENASE"/>
    <property type="match status" value="1"/>
</dbReference>
<dbReference type="CDD" id="cd06587">
    <property type="entry name" value="VOC"/>
    <property type="match status" value="1"/>
</dbReference>
<dbReference type="Gene3D" id="3.10.180.10">
    <property type="entry name" value="2,3-Dihydroxybiphenyl 1,2-Dioxygenase, domain 1"/>
    <property type="match status" value="1"/>
</dbReference>
<sequence>MQPSTTPKTTLVAGNLRCVHHIALNVQDMQASRYFYGTVLGLHELTGDEVPATLIELVNTGKVANFVTPDGTILDLFWEPELSPPDPNPEKTFTRAYHLAFDIDPRLFESAVAVLKENEIAIAHGPVTRPTGKGVYFYDPDGLMLEIRCNPEQEINK</sequence>
<dbReference type="InterPro" id="IPR018146">
    <property type="entry name" value="Glyoxalase_1_CS"/>
</dbReference>
<dbReference type="InterPro" id="IPR051332">
    <property type="entry name" value="Fosfomycin_Res_Enzymes"/>
</dbReference>
<dbReference type="SUPFAM" id="SSF54593">
    <property type="entry name" value="Glyoxalase/Bleomycin resistance protein/Dihydroxybiphenyl dioxygenase"/>
    <property type="match status" value="1"/>
</dbReference>
<dbReference type="PANTHER" id="PTHR36113">
    <property type="entry name" value="LYASE, PUTATIVE-RELATED-RELATED"/>
    <property type="match status" value="1"/>
</dbReference>
<dbReference type="RefSeq" id="WP_006195307.1">
    <property type="nucleotide sequence ID" value="NZ_CAWNZE010000001.1"/>
</dbReference>
<dbReference type="PROSITE" id="PS00934">
    <property type="entry name" value="GLYOXALASE_I_1"/>
    <property type="match status" value="1"/>
</dbReference>
<proteinExistence type="predicted"/>